<keyword evidence="7" id="KW-1185">Reference proteome</keyword>
<keyword evidence="3 5" id="KW-1133">Transmembrane helix</keyword>
<dbReference type="GO" id="GO:0016020">
    <property type="term" value="C:membrane"/>
    <property type="evidence" value="ECO:0007669"/>
    <property type="project" value="UniProtKB-SubCell"/>
</dbReference>
<dbReference type="PANTHER" id="PTHR35518:SF2">
    <property type="entry name" value="MAINTENANCE OF TELOMERE CAPPING PROTEIN 6"/>
    <property type="match status" value="1"/>
</dbReference>
<evidence type="ECO:0000256" key="5">
    <source>
        <dbReference type="SAM" id="Phobius"/>
    </source>
</evidence>
<evidence type="ECO:0000256" key="2">
    <source>
        <dbReference type="ARBA" id="ARBA00022692"/>
    </source>
</evidence>
<dbReference type="STRING" id="1314790.A0A1Y1XY14"/>
<evidence type="ECO:0000256" key="1">
    <source>
        <dbReference type="ARBA" id="ARBA00004370"/>
    </source>
</evidence>
<keyword evidence="2 5" id="KW-0812">Transmembrane</keyword>
<reference evidence="6 7" key="1">
    <citation type="submission" date="2016-07" db="EMBL/GenBank/DDBJ databases">
        <title>Pervasive Adenine N6-methylation of Active Genes in Fungi.</title>
        <authorList>
            <consortium name="DOE Joint Genome Institute"/>
            <person name="Mondo S.J."/>
            <person name="Dannebaum R.O."/>
            <person name="Kuo R.C."/>
            <person name="Labutti K."/>
            <person name="Haridas S."/>
            <person name="Kuo A."/>
            <person name="Salamov A."/>
            <person name="Ahrendt S.R."/>
            <person name="Lipzen A."/>
            <person name="Sullivan W."/>
            <person name="Andreopoulos W.B."/>
            <person name="Clum A."/>
            <person name="Lindquist E."/>
            <person name="Daum C."/>
            <person name="Ramamoorthy G.K."/>
            <person name="Gryganskyi A."/>
            <person name="Culley D."/>
            <person name="Magnuson J.K."/>
            <person name="James T.Y."/>
            <person name="O'Malley M.A."/>
            <person name="Stajich J.E."/>
            <person name="Spatafora J.W."/>
            <person name="Visel A."/>
            <person name="Grigoriev I.V."/>
        </authorList>
    </citation>
    <scope>NUCLEOTIDE SEQUENCE [LARGE SCALE GENOMIC DNA]</scope>
    <source>
        <strain evidence="6 7">CBS 931.73</strain>
    </source>
</reference>
<dbReference type="EMBL" id="MCFE01000370">
    <property type="protein sequence ID" value="ORX90631.1"/>
    <property type="molecule type" value="Genomic_DNA"/>
</dbReference>
<comment type="subcellular location">
    <subcellularLocation>
        <location evidence="1">Membrane</location>
    </subcellularLocation>
</comment>
<sequence>MNARSGRWMVQRCDRELPVACLSQRNFSDWVIVNKHRYHYVSADRGCPAGYTFSVPKTARENLHLARSLNASGEPLAWIDLNSLSSVGCWVVGKNSQCGYSRTYQFLNQILSVSLIGGLITLVIFGIFVYFKCRINLRHRRSREHREKVRTRIRYLEAITVPVSVHWRT</sequence>
<evidence type="ECO:0000256" key="3">
    <source>
        <dbReference type="ARBA" id="ARBA00022989"/>
    </source>
</evidence>
<dbReference type="OrthoDB" id="5573651at2759"/>
<evidence type="ECO:0000256" key="4">
    <source>
        <dbReference type="ARBA" id="ARBA00023136"/>
    </source>
</evidence>
<gene>
    <name evidence="6" type="ORF">K493DRAFT_287776</name>
</gene>
<accession>A0A1Y1XY14</accession>
<dbReference type="InterPro" id="IPR051008">
    <property type="entry name" value="Telomere_Capping_Maintenance"/>
</dbReference>
<keyword evidence="4 5" id="KW-0472">Membrane</keyword>
<dbReference type="PANTHER" id="PTHR35518">
    <property type="entry name" value="MAINTENANCE OF TELOMOERE CAPPING"/>
    <property type="match status" value="1"/>
</dbReference>
<organism evidence="6 7">
    <name type="scientific">Basidiobolus meristosporus CBS 931.73</name>
    <dbReference type="NCBI Taxonomy" id="1314790"/>
    <lineage>
        <taxon>Eukaryota</taxon>
        <taxon>Fungi</taxon>
        <taxon>Fungi incertae sedis</taxon>
        <taxon>Zoopagomycota</taxon>
        <taxon>Entomophthoromycotina</taxon>
        <taxon>Basidiobolomycetes</taxon>
        <taxon>Basidiobolales</taxon>
        <taxon>Basidiobolaceae</taxon>
        <taxon>Basidiobolus</taxon>
    </lineage>
</organism>
<dbReference type="InParanoid" id="A0A1Y1XY14"/>
<evidence type="ECO:0000313" key="7">
    <source>
        <dbReference type="Proteomes" id="UP000193498"/>
    </source>
</evidence>
<comment type="caution">
    <text evidence="6">The sequence shown here is derived from an EMBL/GenBank/DDBJ whole genome shotgun (WGS) entry which is preliminary data.</text>
</comment>
<protein>
    <submittedName>
        <fullName evidence="6">Uncharacterized protein</fullName>
    </submittedName>
</protein>
<evidence type="ECO:0000313" key="6">
    <source>
        <dbReference type="EMBL" id="ORX90631.1"/>
    </source>
</evidence>
<dbReference type="Proteomes" id="UP000193498">
    <property type="component" value="Unassembled WGS sequence"/>
</dbReference>
<dbReference type="AlphaFoldDB" id="A0A1Y1XY14"/>
<name>A0A1Y1XY14_9FUNG</name>
<feature type="transmembrane region" description="Helical" evidence="5">
    <location>
        <begin position="110"/>
        <end position="131"/>
    </location>
</feature>
<proteinExistence type="predicted"/>